<feature type="domain" description="Aminotransferase class V" evidence="2">
    <location>
        <begin position="304"/>
        <end position="418"/>
    </location>
</feature>
<dbReference type="Gene3D" id="3.40.640.10">
    <property type="entry name" value="Type I PLP-dependent aspartate aminotransferase-like (Major domain)"/>
    <property type="match status" value="1"/>
</dbReference>
<dbReference type="SUPFAM" id="SSF50985">
    <property type="entry name" value="RCC1/BLIP-II"/>
    <property type="match status" value="1"/>
</dbReference>
<feature type="compositionally biased region" description="Basic and acidic residues" evidence="1">
    <location>
        <begin position="1283"/>
        <end position="1297"/>
    </location>
</feature>
<organism evidence="3">
    <name type="scientific">Chromera velia CCMP2878</name>
    <dbReference type="NCBI Taxonomy" id="1169474"/>
    <lineage>
        <taxon>Eukaryota</taxon>
        <taxon>Sar</taxon>
        <taxon>Alveolata</taxon>
        <taxon>Colpodellida</taxon>
        <taxon>Chromeraceae</taxon>
        <taxon>Chromera</taxon>
    </lineage>
</organism>
<accession>A0A0G4I7K8</accession>
<dbReference type="Pfam" id="PF00266">
    <property type="entry name" value="Aminotran_5"/>
    <property type="match status" value="2"/>
</dbReference>
<dbReference type="InterPro" id="IPR009091">
    <property type="entry name" value="RCC1/BLIP-II"/>
</dbReference>
<evidence type="ECO:0000313" key="3">
    <source>
        <dbReference type="EMBL" id="CEM53015.1"/>
    </source>
</evidence>
<name>A0A0G4I7K8_9ALVE</name>
<dbReference type="PANTHER" id="PTHR43686">
    <property type="entry name" value="SULFURTRANSFERASE-RELATED"/>
    <property type="match status" value="1"/>
</dbReference>
<proteinExistence type="predicted"/>
<dbReference type="Gene3D" id="2.130.10.30">
    <property type="entry name" value="Regulator of chromosome condensation 1/beta-lactamase-inhibitor protein II"/>
    <property type="match status" value="1"/>
</dbReference>
<feature type="region of interest" description="Disordered" evidence="1">
    <location>
        <begin position="1"/>
        <end position="30"/>
    </location>
</feature>
<feature type="compositionally biased region" description="Low complexity" evidence="1">
    <location>
        <begin position="1220"/>
        <end position="1236"/>
    </location>
</feature>
<feature type="compositionally biased region" description="Gly residues" evidence="1">
    <location>
        <begin position="782"/>
        <end position="802"/>
    </location>
</feature>
<feature type="compositionally biased region" description="Basic and acidic residues" evidence="1">
    <location>
        <begin position="1240"/>
        <end position="1258"/>
    </location>
</feature>
<protein>
    <recommendedName>
        <fullName evidence="2">Aminotransferase class V domain-containing protein</fullName>
    </recommendedName>
</protein>
<evidence type="ECO:0000259" key="2">
    <source>
        <dbReference type="Pfam" id="PF00266"/>
    </source>
</evidence>
<dbReference type="Gene3D" id="3.90.1150.10">
    <property type="entry name" value="Aspartate Aminotransferase, domain 1"/>
    <property type="match status" value="1"/>
</dbReference>
<gene>
    <name evidence="3" type="ORF">Cvel_1941</name>
</gene>
<dbReference type="InterPro" id="IPR000192">
    <property type="entry name" value="Aminotrans_V_dom"/>
</dbReference>
<dbReference type="VEuPathDB" id="CryptoDB:Cvel_1941"/>
<dbReference type="SUPFAM" id="SSF53383">
    <property type="entry name" value="PLP-dependent transferases"/>
    <property type="match status" value="1"/>
</dbReference>
<feature type="compositionally biased region" description="Low complexity" evidence="1">
    <location>
        <begin position="1386"/>
        <end position="1406"/>
    </location>
</feature>
<sequence>MTRNLPRPCFPQMKPSSTSPGKSQGGKDGRTQTELAELCLFEEMNEDILGGDAVVETPFGTAAWKLCMTLSVIPLYANTHSETSMTAVHVNTLRSQVVFIVDSSSHHTVILPFREMAQNSNLIRPAQQSSHSPSVHTQHGNLPPFLSGAPCPSEYTPGNNKGCTSGEALQLFFHVIEVKSDTRTGTLSLRSLLEALRQCWKLQADRQTEEVIPLVFVTAVSNVTGMENNVPLLCRLVHAFGGAVLFDFAAAAGHVRPDMNPSDFEVPSLHLKGSDTVTPSKASSLPQNSFMRWMVETRGGSPAIDVATFSPHKLLGGPGTPGVLLMKNFLLCNSKPGQPGGGSVSFVGPEGHSYIGDTEEREEAGTPDILGSIRCGLLMNLHAKVGIDAIRRREQELANMLINAWASHPRVRLAGPSIQRLQMCKPPGCEGNSTKTIELTELDGDGDDKLGTFPSDDKESGWDPGRVGIISFQILSARGDERKYLHHNFVCAVLNDVFGVQIRSGCACAGPYLIQLLKMENVQEKVRQHIVKTGCNVFKPGVSRAGVHFTMTDEEAVILRDAVLWVADFGDEALGHYTFVPSSGRFLHQSAAVRLPPDQLYGKDFVHAPASVKKGKGTGTPRKQSKPFFYSYSKVDLAYSGAMEGIQLGSMTFEALQRQTNAYSLAEPGGQLVFAAKHRGETGRRTTRRLSDDRRAIASTPTDTEALFDAAFGFIRDVREGMEEDVRSAFAPLPVLPEGSADFCWFAFPDPDAEMPVDAKSLPPPMAKASPITQPAIIAGSPEGGSGSDEGGYSGAGVGGVDLGDEGERHEVRVGRSGGGWGGLFGSCCAATGTVQCVGKHPQCPALGSGSYELLLPTGGGPETERLSDSSIGVEEPDAGAEDDLILQITGEVAEGGGGSDRSFVLCRSKGGKVYAFGDNSVGQCGFDPKSCSRIDRPRQVRFPLSEPICQLVVVEAEGSRGAPVCYGLGSRQGRVFAWGGGLEGPGRGKSWTPVDLGLKDARGRPSRIDRIEKKTDCRTKTETSLCLHLVCSALRLLLPAKRQLKGLANFGVVLGECDDTCGLDPCCISSLQAEAARTQKAEAEQNKEQQEAGSSLESALRVPDILSDLSRLKRLALSLRAVWREMNDEIRHGGPYAGGVLQADPEALSWRRRDASRKNMPLISLDGDALIEDLEAAFRRLLVIWETIVAQVQREWGSVAVASTKSPLHFATSAAMGEAALSPASPLSRSRTPSPMQMDRGRDLSRSRTRNAKDRGGRGGGDGSGSRDRDRSLSRSKSRKQSVHDTQHTARTENKKMGQPVTTFAIARLLVEIFQDTLQLRMDKIEEQILYHRNIRKSVNDQKPIGDAQDDSTATLKASLMSALDCRIASAEEAKNALAGRDLDGGSPSRSSPSRGRFSPVSPSRTPVSAASAAAVAKCASVWVGMQEVEDVHHQLQNVSLESAILTFRRECDIHAYANTSPLWGDDPGGS</sequence>
<feature type="region of interest" description="Disordered" evidence="1">
    <location>
        <begin position="1380"/>
        <end position="1406"/>
    </location>
</feature>
<feature type="region of interest" description="Disordered" evidence="1">
    <location>
        <begin position="1218"/>
        <end position="1298"/>
    </location>
</feature>
<dbReference type="InterPro" id="IPR015422">
    <property type="entry name" value="PyrdxlP-dep_Trfase_small"/>
</dbReference>
<dbReference type="InterPro" id="IPR015421">
    <property type="entry name" value="PyrdxlP-dep_Trfase_major"/>
</dbReference>
<evidence type="ECO:0000256" key="1">
    <source>
        <dbReference type="SAM" id="MobiDB-lite"/>
    </source>
</evidence>
<feature type="domain" description="Aminotransferase class V" evidence="2">
    <location>
        <begin position="212"/>
        <end position="261"/>
    </location>
</feature>
<dbReference type="EMBL" id="CDMZ01005470">
    <property type="protein sequence ID" value="CEM53015.1"/>
    <property type="molecule type" value="Genomic_DNA"/>
</dbReference>
<dbReference type="PANTHER" id="PTHR43686:SF1">
    <property type="entry name" value="AMINOTRAN_5 DOMAIN-CONTAINING PROTEIN"/>
    <property type="match status" value="1"/>
</dbReference>
<reference evidence="3" key="1">
    <citation type="submission" date="2014-11" db="EMBL/GenBank/DDBJ databases">
        <authorList>
            <person name="Otto D Thomas"/>
            <person name="Naeem Raeece"/>
        </authorList>
    </citation>
    <scope>NUCLEOTIDE SEQUENCE</scope>
</reference>
<dbReference type="InterPro" id="IPR015424">
    <property type="entry name" value="PyrdxlP-dep_Trfase"/>
</dbReference>
<feature type="region of interest" description="Disordered" evidence="1">
    <location>
        <begin position="780"/>
        <end position="806"/>
    </location>
</feature>